<dbReference type="Gene3D" id="3.10.10.10">
    <property type="entry name" value="HIV Type 1 Reverse Transcriptase, subunit A, domain 1"/>
    <property type="match status" value="1"/>
</dbReference>
<dbReference type="InterPro" id="IPR021109">
    <property type="entry name" value="Peptidase_aspartic_dom_sf"/>
</dbReference>
<dbReference type="OMA" id="FFSITIH"/>
<dbReference type="PANTHER" id="PTHR33064">
    <property type="entry name" value="POL PROTEIN"/>
    <property type="match status" value="1"/>
</dbReference>
<dbReference type="Pfam" id="PF00078">
    <property type="entry name" value="RVT_1"/>
    <property type="match status" value="1"/>
</dbReference>
<dbReference type="EC" id="3.1.26.4" evidence="2"/>
<evidence type="ECO:0000256" key="3">
    <source>
        <dbReference type="ARBA" id="ARBA00022801"/>
    </source>
</evidence>
<dbReference type="Gene3D" id="2.40.70.10">
    <property type="entry name" value="Acid Proteases"/>
    <property type="match status" value="1"/>
</dbReference>
<evidence type="ECO:0000313" key="7">
    <source>
        <dbReference type="Proteomes" id="UP000265080"/>
    </source>
</evidence>
<dbReference type="PROSITE" id="PS50175">
    <property type="entry name" value="ASP_PROT_RETROV"/>
    <property type="match status" value="1"/>
</dbReference>
<dbReference type="Ensembl" id="ENSAPET00000016016.1">
    <property type="protein sequence ID" value="ENSAPEP00000015610.1"/>
    <property type="gene ID" value="ENSAPEG00000011105.1"/>
</dbReference>
<evidence type="ECO:0000313" key="6">
    <source>
        <dbReference type="Ensembl" id="ENSAPEP00000015610.1"/>
    </source>
</evidence>
<dbReference type="InterPro" id="IPR018061">
    <property type="entry name" value="Retropepsins"/>
</dbReference>
<dbReference type="GO" id="GO:0004190">
    <property type="term" value="F:aspartic-type endopeptidase activity"/>
    <property type="evidence" value="ECO:0007669"/>
    <property type="project" value="InterPro"/>
</dbReference>
<dbReference type="SUPFAM" id="SSF56672">
    <property type="entry name" value="DNA/RNA polymerases"/>
    <property type="match status" value="1"/>
</dbReference>
<dbReference type="PROSITE" id="PS50878">
    <property type="entry name" value="RT_POL"/>
    <property type="match status" value="1"/>
</dbReference>
<evidence type="ECO:0000259" key="5">
    <source>
        <dbReference type="PROSITE" id="PS50878"/>
    </source>
</evidence>
<sequence length="402" mass="44548">MVKAAHDKDSPTKPILINGKVFNCLCDTGACTTVLRDTFPVMRLSNNVVWVKSASGHVTPLRTTHPATILDPDCNNSAKMSVLVDSSCPVNLLGRDAMVKLNIGVIPDKDGKMTAVTLQTACLVEGAGGPHFFWSLDLVDEPTSRHLLTMAKDNPTDVGLIKDQDPIKVKLVKPDRPKLKQYPLTQEAHEGIGPVIEDMLKAGILRKTDTPICKTPIFPVKKANGKWRMVQDLRAVNAIVEPEPVEVANPHTLLNSIGSRDKWFSVVDLSNALFSVPLDRESQDLFAFQYNGQMYTYTRLPQGFTNSPTLYSQALRASMTRCSPLINGQYLLYVDDILITGHTKQDCERNTLTVLRHLYAEGHKVSKTRIQLCQPEVVYLGHILSQNAEKSRKKTGHINSTN</sequence>
<dbReference type="InterPro" id="IPR051320">
    <property type="entry name" value="Viral_Replic_Matur_Polypro"/>
</dbReference>
<feature type="domain" description="Reverse transcriptase" evidence="5">
    <location>
        <begin position="201"/>
        <end position="384"/>
    </location>
</feature>
<dbReference type="Proteomes" id="UP000265080">
    <property type="component" value="Chromosome 24"/>
</dbReference>
<keyword evidence="3" id="KW-0378">Hydrolase</keyword>
<dbReference type="SUPFAM" id="SSF50630">
    <property type="entry name" value="Acid proteases"/>
    <property type="match status" value="1"/>
</dbReference>
<dbReference type="PANTHER" id="PTHR33064:SF37">
    <property type="entry name" value="RIBONUCLEASE H"/>
    <property type="match status" value="1"/>
</dbReference>
<protein>
    <recommendedName>
        <fullName evidence="2">ribonuclease H</fullName>
        <ecNumber evidence="2">3.1.26.4</ecNumber>
    </recommendedName>
</protein>
<dbReference type="STRING" id="161767.ENSAPEP00000015610"/>
<evidence type="ECO:0000256" key="1">
    <source>
        <dbReference type="ARBA" id="ARBA00010879"/>
    </source>
</evidence>
<dbReference type="Gene3D" id="3.30.70.270">
    <property type="match status" value="1"/>
</dbReference>
<reference evidence="6" key="3">
    <citation type="submission" date="2025-09" db="UniProtKB">
        <authorList>
            <consortium name="Ensembl"/>
        </authorList>
    </citation>
    <scope>IDENTIFICATION</scope>
</reference>
<reference evidence="6" key="2">
    <citation type="submission" date="2025-08" db="UniProtKB">
        <authorList>
            <consortium name="Ensembl"/>
        </authorList>
    </citation>
    <scope>IDENTIFICATION</scope>
</reference>
<dbReference type="AlphaFoldDB" id="A0A3P8STH0"/>
<dbReference type="InterPro" id="IPR000477">
    <property type="entry name" value="RT_dom"/>
</dbReference>
<accession>A0A3P8STH0</accession>
<proteinExistence type="inferred from homology"/>
<dbReference type="InterPro" id="IPR001995">
    <property type="entry name" value="Peptidase_A2_cat"/>
</dbReference>
<dbReference type="InterPro" id="IPR043502">
    <property type="entry name" value="DNA/RNA_pol_sf"/>
</dbReference>
<comment type="similarity">
    <text evidence="1">Belongs to the beta type-B retroviral polymerase family. HERV class-II K(HML-2) pol subfamily.</text>
</comment>
<organism evidence="6 7">
    <name type="scientific">Amphiprion percula</name>
    <name type="common">Orange clownfish</name>
    <name type="synonym">Lutjanus percula</name>
    <dbReference type="NCBI Taxonomy" id="161767"/>
    <lineage>
        <taxon>Eukaryota</taxon>
        <taxon>Metazoa</taxon>
        <taxon>Chordata</taxon>
        <taxon>Craniata</taxon>
        <taxon>Vertebrata</taxon>
        <taxon>Euteleostomi</taxon>
        <taxon>Actinopterygii</taxon>
        <taxon>Neopterygii</taxon>
        <taxon>Teleostei</taxon>
        <taxon>Neoteleostei</taxon>
        <taxon>Acanthomorphata</taxon>
        <taxon>Ovalentaria</taxon>
        <taxon>Pomacentridae</taxon>
        <taxon>Amphiprion</taxon>
    </lineage>
</organism>
<keyword evidence="7" id="KW-1185">Reference proteome</keyword>
<reference evidence="6 7" key="1">
    <citation type="submission" date="2018-03" db="EMBL/GenBank/DDBJ databases">
        <title>Finding Nemo's genes: A chromosome-scale reference assembly of the genome of the orange clownfish Amphiprion percula.</title>
        <authorList>
            <person name="Lehmann R."/>
        </authorList>
    </citation>
    <scope>NUCLEOTIDE SEQUENCE</scope>
</reference>
<evidence type="ECO:0000259" key="4">
    <source>
        <dbReference type="PROSITE" id="PS50175"/>
    </source>
</evidence>
<feature type="domain" description="Peptidase A2" evidence="4">
    <location>
        <begin position="22"/>
        <end position="97"/>
    </location>
</feature>
<dbReference type="Pfam" id="PF00077">
    <property type="entry name" value="RVP"/>
    <property type="match status" value="1"/>
</dbReference>
<dbReference type="GO" id="GO:0004523">
    <property type="term" value="F:RNA-DNA hybrid ribonuclease activity"/>
    <property type="evidence" value="ECO:0007669"/>
    <property type="project" value="UniProtKB-EC"/>
</dbReference>
<evidence type="ECO:0000256" key="2">
    <source>
        <dbReference type="ARBA" id="ARBA00012180"/>
    </source>
</evidence>
<dbReference type="GeneTree" id="ENSGT00940000163417"/>
<name>A0A3P8STH0_AMPPE</name>
<dbReference type="GO" id="GO:0006508">
    <property type="term" value="P:proteolysis"/>
    <property type="evidence" value="ECO:0007669"/>
    <property type="project" value="InterPro"/>
</dbReference>
<dbReference type="InterPro" id="IPR043128">
    <property type="entry name" value="Rev_trsase/Diguanyl_cyclase"/>
</dbReference>